<comment type="similarity">
    <text evidence="5 8">Belongs to the DegT/DnrJ/EryC1 family.</text>
</comment>
<dbReference type="AlphaFoldDB" id="A0A401UP86"/>
<dbReference type="PANTHER" id="PTHR30244:SF30">
    <property type="entry name" value="BLR5990 PROTEIN"/>
    <property type="match status" value="1"/>
</dbReference>
<dbReference type="GO" id="GO:0030170">
    <property type="term" value="F:pyridoxal phosphate binding"/>
    <property type="evidence" value="ECO:0007669"/>
    <property type="project" value="TreeGrafter"/>
</dbReference>
<evidence type="ECO:0000256" key="1">
    <source>
        <dbReference type="ARBA" id="ARBA00001933"/>
    </source>
</evidence>
<dbReference type="InterPro" id="IPR015422">
    <property type="entry name" value="PyrdxlP-dep_Trfase_small"/>
</dbReference>
<evidence type="ECO:0000256" key="3">
    <source>
        <dbReference type="ARBA" id="ARBA00022679"/>
    </source>
</evidence>
<evidence type="ECO:0000256" key="5">
    <source>
        <dbReference type="ARBA" id="ARBA00037999"/>
    </source>
</evidence>
<evidence type="ECO:0000256" key="2">
    <source>
        <dbReference type="ARBA" id="ARBA00022576"/>
    </source>
</evidence>
<evidence type="ECO:0000313" key="10">
    <source>
        <dbReference type="Proteomes" id="UP000287872"/>
    </source>
</evidence>
<evidence type="ECO:0000256" key="8">
    <source>
        <dbReference type="RuleBase" id="RU004508"/>
    </source>
</evidence>
<dbReference type="OrthoDB" id="9810913at2"/>
<evidence type="ECO:0000256" key="7">
    <source>
        <dbReference type="PIRSR" id="PIRSR000390-2"/>
    </source>
</evidence>
<comment type="caution">
    <text evidence="9">The sequence shown here is derived from an EMBL/GenBank/DDBJ whole genome shotgun (WGS) entry which is preliminary data.</text>
</comment>
<feature type="modified residue" description="N6-(pyridoxal phosphate)lysine" evidence="7">
    <location>
        <position position="181"/>
    </location>
</feature>
<keyword evidence="10" id="KW-1185">Reference proteome</keyword>
<keyword evidence="2" id="KW-0032">Aminotransferase</keyword>
<dbReference type="PANTHER" id="PTHR30244">
    <property type="entry name" value="TRANSAMINASE"/>
    <property type="match status" value="1"/>
</dbReference>
<accession>A0A401UP86</accession>
<dbReference type="NCBIfam" id="TIGR04181">
    <property type="entry name" value="NHT_00031"/>
    <property type="match status" value="1"/>
</dbReference>
<keyword evidence="4 7" id="KW-0663">Pyridoxal phosphate</keyword>
<sequence length="367" mass="40962">MIPLCIPEIRGNEWKYVKDCIDTNWVSSVGSYVNLFEKRFSEYVHSESAVVTNNGTAALQLALVTLGIGAGDEVIVPSLTFISPINTIKYVGAEPVFVDVCRDTFVMDAEKIESLITPKTKAIMPVHIYGHPADMDRIMEIAQKHNLFVIEDATEALGSTYKGKMAGTIGHMGCYSFNGNKLITTGAGGMFVTNNLEYGTRAKFLSTQTKVVTENKAFYHPEVGYNFRMPNLLAAFGVAQLENVEEYLKVKKENAVYYNEFLSEAHGITLPIEKDNVENCFWLYSILVEEEYGITRDELIQKLNEEKIEARPFFMPIHGMPPYSDCTHGDLSVTGELYARGINLPSSVGLKKEDIEAVCNVIKKYAK</sequence>
<gene>
    <name evidence="9" type="ORF">Ctaglu_29760</name>
</gene>
<evidence type="ECO:0000256" key="6">
    <source>
        <dbReference type="PIRSR" id="PIRSR000390-1"/>
    </source>
</evidence>
<feature type="active site" description="Proton acceptor" evidence="6">
    <location>
        <position position="181"/>
    </location>
</feature>
<dbReference type="CDD" id="cd00616">
    <property type="entry name" value="AHBA_syn"/>
    <property type="match status" value="1"/>
</dbReference>
<dbReference type="Pfam" id="PF01041">
    <property type="entry name" value="DegT_DnrJ_EryC1"/>
    <property type="match status" value="1"/>
</dbReference>
<dbReference type="InterPro" id="IPR015421">
    <property type="entry name" value="PyrdxlP-dep_Trfase_major"/>
</dbReference>
<keyword evidence="3" id="KW-0808">Transferase</keyword>
<dbReference type="InterPro" id="IPR026385">
    <property type="entry name" value="LegC-like"/>
</dbReference>
<dbReference type="Gene3D" id="3.40.640.10">
    <property type="entry name" value="Type I PLP-dependent aspartate aminotransferase-like (Major domain)"/>
    <property type="match status" value="1"/>
</dbReference>
<dbReference type="Proteomes" id="UP000287872">
    <property type="component" value="Unassembled WGS sequence"/>
</dbReference>
<dbReference type="FunFam" id="3.40.640.10:FF:000090">
    <property type="entry name" value="Pyridoxal phosphate-dependent aminotransferase"/>
    <property type="match status" value="1"/>
</dbReference>
<dbReference type="EMBL" id="BHYK01000017">
    <property type="protein sequence ID" value="GCD11353.1"/>
    <property type="molecule type" value="Genomic_DNA"/>
</dbReference>
<reference evidence="9 10" key="1">
    <citation type="submission" date="2018-11" db="EMBL/GenBank/DDBJ databases">
        <title>Genome sequencing and assembly of Clostridium tagluense strain A121.</title>
        <authorList>
            <person name="Murakami T."/>
            <person name="Segawa T."/>
            <person name="Shcherbakova V.A."/>
            <person name="Mori H."/>
            <person name="Yoshimura Y."/>
        </authorList>
    </citation>
    <scope>NUCLEOTIDE SEQUENCE [LARGE SCALE GENOMIC DNA]</scope>
    <source>
        <strain evidence="9 10">A121</strain>
    </source>
</reference>
<dbReference type="GO" id="GO:0000271">
    <property type="term" value="P:polysaccharide biosynthetic process"/>
    <property type="evidence" value="ECO:0007669"/>
    <property type="project" value="TreeGrafter"/>
</dbReference>
<dbReference type="InterPro" id="IPR000653">
    <property type="entry name" value="DegT/StrS_aminotransferase"/>
</dbReference>
<proteinExistence type="inferred from homology"/>
<dbReference type="PIRSF" id="PIRSF000390">
    <property type="entry name" value="PLP_StrS"/>
    <property type="match status" value="1"/>
</dbReference>
<dbReference type="InterPro" id="IPR015424">
    <property type="entry name" value="PyrdxlP-dep_Trfase"/>
</dbReference>
<dbReference type="GO" id="GO:0008483">
    <property type="term" value="F:transaminase activity"/>
    <property type="evidence" value="ECO:0007669"/>
    <property type="project" value="UniProtKB-KW"/>
</dbReference>
<dbReference type="SUPFAM" id="SSF53383">
    <property type="entry name" value="PLP-dependent transferases"/>
    <property type="match status" value="1"/>
</dbReference>
<dbReference type="Gene3D" id="3.90.1150.10">
    <property type="entry name" value="Aspartate Aminotransferase, domain 1"/>
    <property type="match status" value="1"/>
</dbReference>
<protein>
    <submittedName>
        <fullName evidence="9">GDP-perosamine synthase</fullName>
    </submittedName>
</protein>
<evidence type="ECO:0000256" key="4">
    <source>
        <dbReference type="ARBA" id="ARBA00022898"/>
    </source>
</evidence>
<comment type="cofactor">
    <cofactor evidence="1">
        <name>pyridoxal 5'-phosphate</name>
        <dbReference type="ChEBI" id="CHEBI:597326"/>
    </cofactor>
</comment>
<evidence type="ECO:0000313" key="9">
    <source>
        <dbReference type="EMBL" id="GCD11353.1"/>
    </source>
</evidence>
<name>A0A401UP86_9CLOT</name>
<dbReference type="RefSeq" id="WP_125003098.1">
    <property type="nucleotide sequence ID" value="NZ_BHYK01000017.1"/>
</dbReference>
<organism evidence="9 10">
    <name type="scientific">Clostridium tagluense</name>
    <dbReference type="NCBI Taxonomy" id="360422"/>
    <lineage>
        <taxon>Bacteria</taxon>
        <taxon>Bacillati</taxon>
        <taxon>Bacillota</taxon>
        <taxon>Clostridia</taxon>
        <taxon>Eubacteriales</taxon>
        <taxon>Clostridiaceae</taxon>
        <taxon>Clostridium</taxon>
    </lineage>
</organism>